<comment type="caution">
    <text evidence="1">The sequence shown here is derived from an EMBL/GenBank/DDBJ whole genome shotgun (WGS) entry which is preliminary data.</text>
</comment>
<protein>
    <submittedName>
        <fullName evidence="1">Uncharacterized protein</fullName>
    </submittedName>
</protein>
<dbReference type="EMBL" id="JACSDY010000020">
    <property type="protein sequence ID" value="KAF7396898.1"/>
    <property type="molecule type" value="Genomic_DNA"/>
</dbReference>
<keyword evidence="2" id="KW-1185">Reference proteome</keyword>
<organism evidence="1 2">
    <name type="scientific">Vespula pensylvanica</name>
    <name type="common">Western yellow jacket</name>
    <name type="synonym">Wasp</name>
    <dbReference type="NCBI Taxonomy" id="30213"/>
    <lineage>
        <taxon>Eukaryota</taxon>
        <taxon>Metazoa</taxon>
        <taxon>Ecdysozoa</taxon>
        <taxon>Arthropoda</taxon>
        <taxon>Hexapoda</taxon>
        <taxon>Insecta</taxon>
        <taxon>Pterygota</taxon>
        <taxon>Neoptera</taxon>
        <taxon>Endopterygota</taxon>
        <taxon>Hymenoptera</taxon>
        <taxon>Apocrita</taxon>
        <taxon>Aculeata</taxon>
        <taxon>Vespoidea</taxon>
        <taxon>Vespidae</taxon>
        <taxon>Vespinae</taxon>
        <taxon>Vespula</taxon>
    </lineage>
</organism>
<reference evidence="1" key="1">
    <citation type="journal article" date="2020" name="G3 (Bethesda)">
        <title>High-Quality Assemblies for Three Invasive Social Wasps from the &lt;i&gt;Vespula&lt;/i&gt; Genus.</title>
        <authorList>
            <person name="Harrop T.W.R."/>
            <person name="Guhlin J."/>
            <person name="McLaughlin G.M."/>
            <person name="Permina E."/>
            <person name="Stockwell P."/>
            <person name="Gilligan J."/>
            <person name="Le Lec M.F."/>
            <person name="Gruber M.A.M."/>
            <person name="Quinn O."/>
            <person name="Lovegrove M."/>
            <person name="Duncan E.J."/>
            <person name="Remnant E.J."/>
            <person name="Van Eeckhoven J."/>
            <person name="Graham B."/>
            <person name="Knapp R.A."/>
            <person name="Langford K.W."/>
            <person name="Kronenberg Z."/>
            <person name="Press M.O."/>
            <person name="Eacker S.M."/>
            <person name="Wilson-Rankin E.E."/>
            <person name="Purcell J."/>
            <person name="Lester P.J."/>
            <person name="Dearden P.K."/>
        </authorList>
    </citation>
    <scope>NUCLEOTIDE SEQUENCE</scope>
    <source>
        <strain evidence="1">Volc-1</strain>
    </source>
</reference>
<name>A0A834JYL9_VESPE</name>
<dbReference type="Proteomes" id="UP000600918">
    <property type="component" value="Unassembled WGS sequence"/>
</dbReference>
<proteinExistence type="predicted"/>
<dbReference type="AlphaFoldDB" id="A0A834JYL9"/>
<accession>A0A834JYL9</accession>
<sequence length="86" mass="10115">MQSVVKRKIKKAVGYKNNRPAVPKIHQQTGAFSWQHGNLQPSSPRFYNFAYKSYLNVIEKLSEKLKKNQSYAADFENEKCLCFWKE</sequence>
<gene>
    <name evidence="1" type="ORF">H0235_016435</name>
</gene>
<evidence type="ECO:0000313" key="2">
    <source>
        <dbReference type="Proteomes" id="UP000600918"/>
    </source>
</evidence>
<evidence type="ECO:0000313" key="1">
    <source>
        <dbReference type="EMBL" id="KAF7396898.1"/>
    </source>
</evidence>